<reference evidence="2 3" key="1">
    <citation type="submission" date="2019-06" db="EMBL/GenBank/DDBJ databases">
        <title>Amycolatopsis alkalitolerans sp. nov., isolated from Gastrodia elata Blume.</title>
        <authorList>
            <person name="Narsing Rao M.P."/>
            <person name="Li W.J."/>
        </authorList>
    </citation>
    <scope>NUCLEOTIDE SEQUENCE [LARGE SCALE GENOMIC DNA]</scope>
    <source>
        <strain evidence="2 3">SYSUP0005</strain>
    </source>
</reference>
<proteinExistence type="predicted"/>
<dbReference type="Pfam" id="PF13561">
    <property type="entry name" value="adh_short_C2"/>
    <property type="match status" value="1"/>
</dbReference>
<dbReference type="Pfam" id="PF00106">
    <property type="entry name" value="adh_short"/>
    <property type="match status" value="1"/>
</dbReference>
<accession>A0A5C4M408</accession>
<keyword evidence="1" id="KW-0560">Oxidoreductase</keyword>
<dbReference type="GO" id="GO:0006635">
    <property type="term" value="P:fatty acid beta-oxidation"/>
    <property type="evidence" value="ECO:0007669"/>
    <property type="project" value="TreeGrafter"/>
</dbReference>
<dbReference type="PANTHER" id="PTHR43658:SF8">
    <property type="entry name" value="17-BETA-HYDROXYSTEROID DEHYDROGENASE 14-RELATED"/>
    <property type="match status" value="1"/>
</dbReference>
<protein>
    <submittedName>
        <fullName evidence="2">SDR family oxidoreductase</fullName>
    </submittedName>
</protein>
<name>A0A5C4M408_9PSEU</name>
<dbReference type="PRINTS" id="PR00081">
    <property type="entry name" value="GDHRDH"/>
</dbReference>
<dbReference type="AlphaFoldDB" id="A0A5C4M408"/>
<dbReference type="OrthoDB" id="3676637at2"/>
<dbReference type="InterPro" id="IPR036291">
    <property type="entry name" value="NAD(P)-bd_dom_sf"/>
</dbReference>
<gene>
    <name evidence="2" type="ORF">FG385_08805</name>
</gene>
<evidence type="ECO:0000313" key="2">
    <source>
        <dbReference type="EMBL" id="TNC27796.1"/>
    </source>
</evidence>
<evidence type="ECO:0000313" key="3">
    <source>
        <dbReference type="Proteomes" id="UP000305546"/>
    </source>
</evidence>
<dbReference type="EMBL" id="VDFW01000005">
    <property type="protein sequence ID" value="TNC27796.1"/>
    <property type="molecule type" value="Genomic_DNA"/>
</dbReference>
<dbReference type="PANTHER" id="PTHR43658">
    <property type="entry name" value="SHORT-CHAIN DEHYDROGENASE/REDUCTASE"/>
    <property type="match status" value="1"/>
</dbReference>
<dbReference type="Gene3D" id="3.40.50.720">
    <property type="entry name" value="NAD(P)-binding Rossmann-like Domain"/>
    <property type="match status" value="1"/>
</dbReference>
<dbReference type="InterPro" id="IPR002347">
    <property type="entry name" value="SDR_fam"/>
</dbReference>
<evidence type="ECO:0000256" key="1">
    <source>
        <dbReference type="ARBA" id="ARBA00023002"/>
    </source>
</evidence>
<dbReference type="Proteomes" id="UP000305546">
    <property type="component" value="Unassembled WGS sequence"/>
</dbReference>
<keyword evidence="3" id="KW-1185">Reference proteome</keyword>
<dbReference type="SUPFAM" id="SSF51735">
    <property type="entry name" value="NAD(P)-binding Rossmann-fold domains"/>
    <property type="match status" value="1"/>
</dbReference>
<dbReference type="RefSeq" id="WP_139096119.1">
    <property type="nucleotide sequence ID" value="NZ_VDFW01000005.1"/>
</dbReference>
<sequence length="253" mass="25648">MAMTVVTGSASGIGAATFSALAASGREVVGVDLRDAEILADLSTPEGRQAAVDTVLARSSGVLDGLVLCAGLGPQVSDAKRIVAVNYFGTVSLLDGLLPALRGGEAPAAVAVSSVSSTQITWADNPIAGLDESEVEAALEVGGDYRGQLAYAASKNALTVAVRQRAGDWGAAGVRLNTVAPGAVDTPLLQAGLDDPRYGEAIRSFVGPLGRRGRPEEIASLICYLLGPAAGFVHGAQFVIDGGVDAQFRPTAF</sequence>
<dbReference type="GO" id="GO:0008670">
    <property type="term" value="F:2,4-dienoyl-CoA reductase (NADPH) activity"/>
    <property type="evidence" value="ECO:0007669"/>
    <property type="project" value="TreeGrafter"/>
</dbReference>
<organism evidence="2 3">
    <name type="scientific">Amycolatopsis alkalitolerans</name>
    <dbReference type="NCBI Taxonomy" id="2547244"/>
    <lineage>
        <taxon>Bacteria</taxon>
        <taxon>Bacillati</taxon>
        <taxon>Actinomycetota</taxon>
        <taxon>Actinomycetes</taxon>
        <taxon>Pseudonocardiales</taxon>
        <taxon>Pseudonocardiaceae</taxon>
        <taxon>Amycolatopsis</taxon>
    </lineage>
</organism>
<comment type="caution">
    <text evidence="2">The sequence shown here is derived from an EMBL/GenBank/DDBJ whole genome shotgun (WGS) entry which is preliminary data.</text>
</comment>